<gene>
    <name evidence="10" type="primary">LOC118427402</name>
</gene>
<evidence type="ECO:0000313" key="10">
    <source>
        <dbReference type="RefSeq" id="XP_035693077.1"/>
    </source>
</evidence>
<reference evidence="9" key="1">
    <citation type="journal article" date="2020" name="Nat. Ecol. Evol.">
        <title>Deeply conserved synteny resolves early events in vertebrate evolution.</title>
        <authorList>
            <person name="Simakov O."/>
            <person name="Marletaz F."/>
            <person name="Yue J.X."/>
            <person name="O'Connell B."/>
            <person name="Jenkins J."/>
            <person name="Brandt A."/>
            <person name="Calef R."/>
            <person name="Tung C.H."/>
            <person name="Huang T.K."/>
            <person name="Schmutz J."/>
            <person name="Satoh N."/>
            <person name="Yu J.K."/>
            <person name="Putnam N.H."/>
            <person name="Green R.E."/>
            <person name="Rokhsar D.S."/>
        </authorList>
    </citation>
    <scope>NUCLEOTIDE SEQUENCE [LARGE SCALE GENOMIC DNA]</scope>
    <source>
        <strain evidence="9">S238N-H82</strain>
    </source>
</reference>
<dbReference type="InterPro" id="IPR045716">
    <property type="entry name" value="CHRDL_1/2_C"/>
</dbReference>
<proteinExistence type="predicted"/>
<keyword evidence="6" id="KW-0325">Glycoprotein</keyword>
<feature type="domain" description="VWFC" evidence="8">
    <location>
        <begin position="106"/>
        <end position="171"/>
    </location>
</feature>
<comment type="subcellular location">
    <subcellularLocation>
        <location evidence="1">Secreted</location>
    </subcellularLocation>
</comment>
<dbReference type="OrthoDB" id="8173378at2759"/>
<evidence type="ECO:0000256" key="1">
    <source>
        <dbReference type="ARBA" id="ARBA00004613"/>
    </source>
</evidence>
<organism evidence="9 10">
    <name type="scientific">Branchiostoma floridae</name>
    <name type="common">Florida lancelet</name>
    <name type="synonym">Amphioxus</name>
    <dbReference type="NCBI Taxonomy" id="7739"/>
    <lineage>
        <taxon>Eukaryota</taxon>
        <taxon>Metazoa</taxon>
        <taxon>Chordata</taxon>
        <taxon>Cephalochordata</taxon>
        <taxon>Leptocardii</taxon>
        <taxon>Amphioxiformes</taxon>
        <taxon>Branchiostomatidae</taxon>
        <taxon>Branchiostoma</taxon>
    </lineage>
</organism>
<evidence type="ECO:0000259" key="8">
    <source>
        <dbReference type="PROSITE" id="PS50184"/>
    </source>
</evidence>
<dbReference type="GO" id="GO:0005576">
    <property type="term" value="C:extracellular region"/>
    <property type="evidence" value="ECO:0007669"/>
    <property type="project" value="UniProtKB-SubCell"/>
</dbReference>
<dbReference type="Proteomes" id="UP000001554">
    <property type="component" value="Chromosome 12"/>
</dbReference>
<reference evidence="10" key="2">
    <citation type="submission" date="2025-08" db="UniProtKB">
        <authorList>
            <consortium name="RefSeq"/>
        </authorList>
    </citation>
    <scope>IDENTIFICATION</scope>
    <source>
        <strain evidence="10">S238N-H82</strain>
        <tissue evidence="10">Testes</tissue>
    </source>
</reference>
<dbReference type="PANTHER" id="PTHR46303:SF1">
    <property type="entry name" value="VWFC DOMAIN-CONTAINING PROTEIN"/>
    <property type="match status" value="1"/>
</dbReference>
<keyword evidence="3" id="KW-0964">Secreted</keyword>
<dbReference type="SUPFAM" id="SSF57603">
    <property type="entry name" value="FnI-like domain"/>
    <property type="match status" value="3"/>
</dbReference>
<dbReference type="InterPro" id="IPR045717">
    <property type="entry name" value="CHRDL1/2"/>
</dbReference>
<feature type="region of interest" description="Disordered" evidence="7">
    <location>
        <begin position="1"/>
        <end position="23"/>
    </location>
</feature>
<accession>A0A9J7N4N0</accession>
<evidence type="ECO:0000256" key="6">
    <source>
        <dbReference type="ARBA" id="ARBA00023180"/>
    </source>
</evidence>
<dbReference type="Pfam" id="PF00093">
    <property type="entry name" value="VWC"/>
    <property type="match status" value="1"/>
</dbReference>
<dbReference type="Pfam" id="PF23334">
    <property type="entry name" value="VWC2L_2nd"/>
    <property type="match status" value="2"/>
</dbReference>
<feature type="domain" description="VWFC" evidence="8">
    <location>
        <begin position="327"/>
        <end position="394"/>
    </location>
</feature>
<dbReference type="GO" id="GO:0036122">
    <property type="term" value="F:BMP binding"/>
    <property type="evidence" value="ECO:0000318"/>
    <property type="project" value="GO_Central"/>
</dbReference>
<dbReference type="KEGG" id="bfo:118427402"/>
<dbReference type="GeneID" id="118427402"/>
<dbReference type="PROSITE" id="PS51257">
    <property type="entry name" value="PROKAR_LIPOPROTEIN"/>
    <property type="match status" value="1"/>
</dbReference>
<dbReference type="Pfam" id="PF19548">
    <property type="entry name" value="CHRDL_1_2_C"/>
    <property type="match status" value="1"/>
</dbReference>
<evidence type="ECO:0000256" key="5">
    <source>
        <dbReference type="ARBA" id="ARBA00022737"/>
    </source>
</evidence>
<evidence type="ECO:0000256" key="4">
    <source>
        <dbReference type="ARBA" id="ARBA00022729"/>
    </source>
</evidence>
<dbReference type="GO" id="GO:0030154">
    <property type="term" value="P:cell differentiation"/>
    <property type="evidence" value="ECO:0000318"/>
    <property type="project" value="GO_Central"/>
</dbReference>
<keyword evidence="4" id="KW-0732">Signal</keyword>
<keyword evidence="9" id="KW-1185">Reference proteome</keyword>
<keyword evidence="5" id="KW-0677">Repeat</keyword>
<dbReference type="PANTHER" id="PTHR46303">
    <property type="entry name" value="VWFC DOMAIN-CONTAINING PROTEIN"/>
    <property type="match status" value="1"/>
</dbReference>
<dbReference type="SMART" id="SM00214">
    <property type="entry name" value="VWC"/>
    <property type="match status" value="3"/>
</dbReference>
<feature type="domain" description="VWFC" evidence="8">
    <location>
        <begin position="186"/>
        <end position="252"/>
    </location>
</feature>
<sequence>MRAEPPIDSAHSPPESAPLTPDRTSSVIHPASCGCSPVPVCLNIHPTNGYCRTNCHWMLSSLLLLLCTSERLKTRTMLWLAFLALTALARSTQASDDVEKDDVIRRVCRFDGKEYVAGDTWHPFLLPIGYVYCITCICKEDGTVSCLSDDCPKVTCDNPVYLPGECCRRCPEVTTPAPTTPPYQGQQCLFKGRTYQHGESFRSDGVFMLQTESQCVHCSCSEGNVFCALKTCTVPQCPNPIQLADSCCLQCPIGNITSNSLAEKSKTPIRDEEAYEVEEYDDTQEQRIQNDPEATFEHPLPELKGVAGSQTRVNIILANNNTNRIGRICVSSGQTYSHGEKWHPNLVPFGQMKCVICNCNDSKTTCNRVSCPPDSDLPCPNPRKVPGKCCSACVEEGDDETLMTTEGPIILNGEASEQAILEIPSKTGGKDNKKGTKRQGTKPCLKRRETHLVYSYQPQPEHATQSHKYALENVKQEMVELHVWEVIQGIIRIFKIVRLTTKEFEEIQKNDKQGQYKLLGATAESRVRKLKRRETNLQDMCTNNCKERIGNLFKVLKLKDTSKRNKCKN</sequence>
<evidence type="ECO:0000256" key="3">
    <source>
        <dbReference type="ARBA" id="ARBA00022525"/>
    </source>
</evidence>
<dbReference type="InterPro" id="IPR001007">
    <property type="entry name" value="VWF_dom"/>
</dbReference>
<evidence type="ECO:0000313" key="9">
    <source>
        <dbReference type="Proteomes" id="UP000001554"/>
    </source>
</evidence>
<dbReference type="RefSeq" id="XP_035693077.1">
    <property type="nucleotide sequence ID" value="XM_035837184.1"/>
</dbReference>
<dbReference type="AlphaFoldDB" id="A0A9J7N4N0"/>
<dbReference type="PROSITE" id="PS01208">
    <property type="entry name" value="VWFC_1"/>
    <property type="match status" value="1"/>
</dbReference>
<protein>
    <submittedName>
        <fullName evidence="10">Chordin-like protein 2</fullName>
    </submittedName>
</protein>
<dbReference type="Gene3D" id="2.10.70.10">
    <property type="entry name" value="Complement Module, domain 1"/>
    <property type="match status" value="1"/>
</dbReference>
<dbReference type="OMA" id="ECKKINC"/>
<dbReference type="GO" id="GO:0030514">
    <property type="term" value="P:negative regulation of BMP signaling pathway"/>
    <property type="evidence" value="ECO:0000318"/>
    <property type="project" value="GO_Central"/>
</dbReference>
<dbReference type="Gene3D" id="6.20.200.20">
    <property type="match status" value="2"/>
</dbReference>
<dbReference type="PROSITE" id="PS50184">
    <property type="entry name" value="VWFC_2"/>
    <property type="match status" value="3"/>
</dbReference>
<keyword evidence="2" id="KW-0217">Developmental protein</keyword>
<name>A0A9J7N4N0_BRAFL</name>
<evidence type="ECO:0000256" key="2">
    <source>
        <dbReference type="ARBA" id="ARBA00022473"/>
    </source>
</evidence>
<evidence type="ECO:0000256" key="7">
    <source>
        <dbReference type="SAM" id="MobiDB-lite"/>
    </source>
</evidence>